<dbReference type="PANTHER" id="PTHR34580:SF3">
    <property type="entry name" value="PROTEIN PAFB"/>
    <property type="match status" value="1"/>
</dbReference>
<dbReference type="InterPro" id="IPR036390">
    <property type="entry name" value="WH_DNA-bd_sf"/>
</dbReference>
<reference evidence="3 4" key="1">
    <citation type="submission" date="2019-12" db="EMBL/GenBank/DDBJ databases">
        <title>Genome sequence of Streptomyces bambusae.</title>
        <authorList>
            <person name="Bansal K."/>
            <person name="Choksket S."/>
            <person name="Korpole S."/>
            <person name="Patil P.B."/>
        </authorList>
    </citation>
    <scope>NUCLEOTIDE SEQUENCE [LARGE SCALE GENOMIC DNA]</scope>
    <source>
        <strain evidence="3 4">SK60</strain>
    </source>
</reference>
<dbReference type="PANTHER" id="PTHR34580">
    <property type="match status" value="1"/>
</dbReference>
<dbReference type="InterPro" id="IPR013196">
    <property type="entry name" value="HTH_11"/>
</dbReference>
<feature type="domain" description="Helix-turn-helix type 11" evidence="1">
    <location>
        <begin position="19"/>
        <end position="75"/>
    </location>
</feature>
<evidence type="ECO:0000259" key="1">
    <source>
        <dbReference type="Pfam" id="PF08279"/>
    </source>
</evidence>
<dbReference type="InterPro" id="IPR051534">
    <property type="entry name" value="CBASS_pafABC_assoc_protein"/>
</dbReference>
<dbReference type="Proteomes" id="UP000812013">
    <property type="component" value="Unassembled WGS sequence"/>
</dbReference>
<evidence type="ECO:0000313" key="3">
    <source>
        <dbReference type="EMBL" id="MBW5485221.1"/>
    </source>
</evidence>
<dbReference type="Gene3D" id="1.10.10.10">
    <property type="entry name" value="Winged helix-like DNA-binding domain superfamily/Winged helix DNA-binding domain"/>
    <property type="match status" value="1"/>
</dbReference>
<evidence type="ECO:0000313" key="4">
    <source>
        <dbReference type="Proteomes" id="UP000812013"/>
    </source>
</evidence>
<dbReference type="Pfam" id="PF08279">
    <property type="entry name" value="HTH_11"/>
    <property type="match status" value="1"/>
</dbReference>
<dbReference type="SUPFAM" id="SSF46785">
    <property type="entry name" value="Winged helix' DNA-binding domain"/>
    <property type="match status" value="1"/>
</dbReference>
<accession>A0ABS6ZC91</accession>
<dbReference type="InterPro" id="IPR026881">
    <property type="entry name" value="WYL_dom"/>
</dbReference>
<dbReference type="EMBL" id="WTFF01000230">
    <property type="protein sequence ID" value="MBW5485221.1"/>
    <property type="molecule type" value="Genomic_DNA"/>
</dbReference>
<comment type="caution">
    <text evidence="3">The sequence shown here is derived from an EMBL/GenBank/DDBJ whole genome shotgun (WGS) entry which is preliminary data.</text>
</comment>
<evidence type="ECO:0000259" key="2">
    <source>
        <dbReference type="Pfam" id="PF13280"/>
    </source>
</evidence>
<sequence length="248" mass="27714">MVRRPGHRLRSLAVNRTERLYALVEELRAVSPRPRSARWLAERFGVSTRTIERDLSALQQSGVPLYAEPGRSGGYVVDKDHTLPPLTITPAEAAALAVALHRLSGTPFAADARSALHKVFAVMPQRDRQAARELAGRVRVAVDPVRPSELPHTLREALSTRRLLHLCYADAQGEVTDRAVEPLGFLGGDHWYLIGWCRLRSAVRGFRLDRIREARALEETAEPRPVDLSELDTLGWDFVALDELYGFA</sequence>
<proteinExistence type="predicted"/>
<dbReference type="InterPro" id="IPR036388">
    <property type="entry name" value="WH-like_DNA-bd_sf"/>
</dbReference>
<gene>
    <name evidence="3" type="ORF">GPJ59_25930</name>
</gene>
<keyword evidence="4" id="KW-1185">Reference proteome</keyword>
<feature type="domain" description="WYL" evidence="2">
    <location>
        <begin position="153"/>
        <end position="215"/>
    </location>
</feature>
<dbReference type="Pfam" id="PF13280">
    <property type="entry name" value="WYL"/>
    <property type="match status" value="1"/>
</dbReference>
<dbReference type="PROSITE" id="PS52050">
    <property type="entry name" value="WYL"/>
    <property type="match status" value="1"/>
</dbReference>
<organism evidence="3 4">
    <name type="scientific">Streptomyces bambusae</name>
    <dbReference type="NCBI Taxonomy" id="1550616"/>
    <lineage>
        <taxon>Bacteria</taxon>
        <taxon>Bacillati</taxon>
        <taxon>Actinomycetota</taxon>
        <taxon>Actinomycetes</taxon>
        <taxon>Kitasatosporales</taxon>
        <taxon>Streptomycetaceae</taxon>
        <taxon>Streptomyces</taxon>
    </lineage>
</organism>
<protein>
    <submittedName>
        <fullName evidence="3">WYL domain-containing protein</fullName>
    </submittedName>
</protein>
<name>A0ABS6ZC91_9ACTN</name>